<evidence type="ECO:0000256" key="1">
    <source>
        <dbReference type="ARBA" id="ARBA00004141"/>
    </source>
</evidence>
<keyword evidence="4" id="KW-0547">Nucleotide-binding</keyword>
<sequence length="671" mass="74211">MSHEPSSVTLRWVRISKTVEVKDETKGLIRSSISAAPVATTTSTPNSDIHADSKTTKKRILDNFSGQACPGEILALMGPSGSGKTSLLDVLSGRSKFDADLNSYITINGAKSSASSMKTLKRKVAYVRQKDVFFDHLTVRDQLTYTALLRLPSSKNKSEKHVEVNRIIAQLKLTKCADSPIFLVSGGERKRVNIGTELLTDPSVVILDEPTSGLDSTSAVALMKMLKKFARSKNKTVISSIHQPSSAVFASFDKIMFLAEGHVVFYGSPAASLRYLDEKNLSCPAGYNAADHWMDLLVVDSARDQEQQEEDTCTDVDIENATLSSPDITDTVSLIDHDAAKDRLIEEWNNEELASQMEENEREFHASVNDDFGANGDKTIVDSSTKFGSSWWTQLKVLTHRCMKNSRSAIFTPLNIIKSAAIGLVTGFLWFQMDYTEKTVDDRSSFFFFTMTFWVFDSMFNAMMAFPLEREVIFKERASGTYHLSSYFLAKTISEAPTRLALPMIYMFIAYWLSGLNNSISIFIGTTGCTLLSVMSGESIGLLMGATIMDFERALVVMTVVALALMVVGGFFVQNIPSFASWLKYISPFKYAFDASKRLTFDRDVPCDGSGVLETVCLGQDTGFATVGEVMDYLDVQGSVAFNVFMLVVLSIVCRLGAFYALKTRKAVERM</sequence>
<evidence type="ECO:0000256" key="6">
    <source>
        <dbReference type="ARBA" id="ARBA00022989"/>
    </source>
</evidence>
<evidence type="ECO:0000256" key="7">
    <source>
        <dbReference type="ARBA" id="ARBA00023136"/>
    </source>
</evidence>
<keyword evidence="3 8" id="KW-0812">Transmembrane</keyword>
<dbReference type="PANTHER" id="PTHR48041:SF63">
    <property type="entry name" value="EARLY GENE AT 23, ISOFORM C"/>
    <property type="match status" value="1"/>
</dbReference>
<organism evidence="10">
    <name type="scientific">Leptocylindrus danicus</name>
    <dbReference type="NCBI Taxonomy" id="163516"/>
    <lineage>
        <taxon>Eukaryota</taxon>
        <taxon>Sar</taxon>
        <taxon>Stramenopiles</taxon>
        <taxon>Ochrophyta</taxon>
        <taxon>Bacillariophyta</taxon>
        <taxon>Coscinodiscophyceae</taxon>
        <taxon>Chaetocerotophycidae</taxon>
        <taxon>Leptocylindrales</taxon>
        <taxon>Leptocylindraceae</taxon>
        <taxon>Leptocylindrus</taxon>
    </lineage>
</organism>
<evidence type="ECO:0000256" key="3">
    <source>
        <dbReference type="ARBA" id="ARBA00022692"/>
    </source>
</evidence>
<reference evidence="10" key="1">
    <citation type="submission" date="2021-01" db="EMBL/GenBank/DDBJ databases">
        <authorList>
            <person name="Corre E."/>
            <person name="Pelletier E."/>
            <person name="Niang G."/>
            <person name="Scheremetjew M."/>
            <person name="Finn R."/>
            <person name="Kale V."/>
            <person name="Holt S."/>
            <person name="Cochrane G."/>
            <person name="Meng A."/>
            <person name="Brown T."/>
            <person name="Cohen L."/>
        </authorList>
    </citation>
    <scope>NUCLEOTIDE SEQUENCE</scope>
    <source>
        <strain evidence="10">B650</strain>
    </source>
</reference>
<dbReference type="InterPro" id="IPR050352">
    <property type="entry name" value="ABCG_transporters"/>
</dbReference>
<accession>A0A7S2L8T3</accession>
<evidence type="ECO:0000256" key="2">
    <source>
        <dbReference type="ARBA" id="ARBA00022448"/>
    </source>
</evidence>
<dbReference type="PROSITE" id="PS00211">
    <property type="entry name" value="ABC_TRANSPORTER_1"/>
    <property type="match status" value="1"/>
</dbReference>
<evidence type="ECO:0000259" key="9">
    <source>
        <dbReference type="PROSITE" id="PS50893"/>
    </source>
</evidence>
<dbReference type="SMART" id="SM00382">
    <property type="entry name" value="AAA"/>
    <property type="match status" value="1"/>
</dbReference>
<dbReference type="GO" id="GO:0005524">
    <property type="term" value="F:ATP binding"/>
    <property type="evidence" value="ECO:0007669"/>
    <property type="project" value="UniProtKB-KW"/>
</dbReference>
<feature type="transmembrane region" description="Helical" evidence="8">
    <location>
        <begin position="640"/>
        <end position="662"/>
    </location>
</feature>
<dbReference type="GO" id="GO:0005886">
    <property type="term" value="C:plasma membrane"/>
    <property type="evidence" value="ECO:0007669"/>
    <property type="project" value="TreeGrafter"/>
</dbReference>
<feature type="transmembrane region" description="Helical" evidence="8">
    <location>
        <begin position="520"/>
        <end position="543"/>
    </location>
</feature>
<proteinExistence type="predicted"/>
<feature type="domain" description="ABC transporter" evidence="9">
    <location>
        <begin position="44"/>
        <end position="285"/>
    </location>
</feature>
<feature type="transmembrane region" description="Helical" evidence="8">
    <location>
        <begin position="555"/>
        <end position="573"/>
    </location>
</feature>
<comment type="subcellular location">
    <subcellularLocation>
        <location evidence="1">Membrane</location>
        <topology evidence="1">Multi-pass membrane protein</topology>
    </subcellularLocation>
</comment>
<dbReference type="SUPFAM" id="SSF52540">
    <property type="entry name" value="P-loop containing nucleoside triphosphate hydrolases"/>
    <property type="match status" value="1"/>
</dbReference>
<name>A0A7S2L8T3_9STRA</name>
<dbReference type="Gene3D" id="3.40.50.300">
    <property type="entry name" value="P-loop containing nucleotide triphosphate hydrolases"/>
    <property type="match status" value="1"/>
</dbReference>
<evidence type="ECO:0000256" key="8">
    <source>
        <dbReference type="SAM" id="Phobius"/>
    </source>
</evidence>
<dbReference type="InterPro" id="IPR027417">
    <property type="entry name" value="P-loop_NTPase"/>
</dbReference>
<dbReference type="InterPro" id="IPR003439">
    <property type="entry name" value="ABC_transporter-like_ATP-bd"/>
</dbReference>
<dbReference type="PROSITE" id="PS50893">
    <property type="entry name" value="ABC_TRANSPORTER_2"/>
    <property type="match status" value="1"/>
</dbReference>
<keyword evidence="2" id="KW-0813">Transport</keyword>
<dbReference type="InterPro" id="IPR017871">
    <property type="entry name" value="ABC_transporter-like_CS"/>
</dbReference>
<dbReference type="GO" id="GO:0016887">
    <property type="term" value="F:ATP hydrolysis activity"/>
    <property type="evidence" value="ECO:0007669"/>
    <property type="project" value="InterPro"/>
</dbReference>
<keyword evidence="7 8" id="KW-0472">Membrane</keyword>
<evidence type="ECO:0000256" key="5">
    <source>
        <dbReference type="ARBA" id="ARBA00022840"/>
    </source>
</evidence>
<dbReference type="Pfam" id="PF00005">
    <property type="entry name" value="ABC_tran"/>
    <property type="match status" value="1"/>
</dbReference>
<dbReference type="AlphaFoldDB" id="A0A7S2L8T3"/>
<dbReference type="EMBL" id="HBGY01025990">
    <property type="protein sequence ID" value="CAD9599112.1"/>
    <property type="molecule type" value="Transcribed_RNA"/>
</dbReference>
<evidence type="ECO:0000313" key="10">
    <source>
        <dbReference type="EMBL" id="CAD9599112.1"/>
    </source>
</evidence>
<dbReference type="InterPro" id="IPR003593">
    <property type="entry name" value="AAA+_ATPase"/>
</dbReference>
<feature type="transmembrane region" description="Helical" evidence="8">
    <location>
        <begin position="445"/>
        <end position="468"/>
    </location>
</feature>
<feature type="transmembrane region" description="Helical" evidence="8">
    <location>
        <begin position="410"/>
        <end position="433"/>
    </location>
</feature>
<evidence type="ECO:0000256" key="4">
    <source>
        <dbReference type="ARBA" id="ARBA00022741"/>
    </source>
</evidence>
<dbReference type="PANTHER" id="PTHR48041">
    <property type="entry name" value="ABC TRANSPORTER G FAMILY MEMBER 28"/>
    <property type="match status" value="1"/>
</dbReference>
<gene>
    <name evidence="10" type="ORF">LDAN0321_LOCUS16057</name>
</gene>
<protein>
    <recommendedName>
        <fullName evidence="9">ABC transporter domain-containing protein</fullName>
    </recommendedName>
</protein>
<keyword evidence="6 8" id="KW-1133">Transmembrane helix</keyword>
<dbReference type="InterPro" id="IPR013525">
    <property type="entry name" value="ABC2_TM"/>
</dbReference>
<dbReference type="GO" id="GO:0140359">
    <property type="term" value="F:ABC-type transporter activity"/>
    <property type="evidence" value="ECO:0007669"/>
    <property type="project" value="InterPro"/>
</dbReference>
<dbReference type="Pfam" id="PF01061">
    <property type="entry name" value="ABC2_membrane"/>
    <property type="match status" value="1"/>
</dbReference>
<keyword evidence="5" id="KW-0067">ATP-binding</keyword>